<accession>A0A8S5R4F5</accession>
<dbReference type="EMBL" id="BK015815">
    <property type="protein sequence ID" value="DAE26343.1"/>
    <property type="molecule type" value="Genomic_DNA"/>
</dbReference>
<sequence>MRAGSQTSQPCSLTPRILLLRPRRVSTATSLLILRLHAKFSGLTAKI</sequence>
<proteinExistence type="predicted"/>
<reference evidence="1" key="1">
    <citation type="journal article" date="2021" name="Proc. Natl. Acad. Sci. U.S.A.">
        <title>A Catalog of Tens of Thousands of Viruses from Human Metagenomes Reveals Hidden Associations with Chronic Diseases.</title>
        <authorList>
            <person name="Tisza M.J."/>
            <person name="Buck C.B."/>
        </authorList>
    </citation>
    <scope>NUCLEOTIDE SEQUENCE</scope>
    <source>
        <strain evidence="1">Ctgyr15</strain>
    </source>
</reference>
<evidence type="ECO:0000313" key="1">
    <source>
        <dbReference type="EMBL" id="DAE26343.1"/>
    </source>
</evidence>
<protein>
    <submittedName>
        <fullName evidence="1">Uncharacterized protein</fullName>
    </submittedName>
</protein>
<name>A0A8S5R4F5_9CAUD</name>
<organism evidence="1">
    <name type="scientific">Myoviridae sp. ctgyr15</name>
    <dbReference type="NCBI Taxonomy" id="2827291"/>
    <lineage>
        <taxon>Viruses</taxon>
        <taxon>Duplodnaviria</taxon>
        <taxon>Heunggongvirae</taxon>
        <taxon>Uroviricota</taxon>
        <taxon>Caudoviricetes</taxon>
    </lineage>
</organism>